<dbReference type="PANTHER" id="PTHR43663:SF1">
    <property type="entry name" value="CHROMATE TRANSPORTER"/>
    <property type="match status" value="1"/>
</dbReference>
<feature type="transmembrane region" description="Helical" evidence="7">
    <location>
        <begin position="57"/>
        <end position="76"/>
    </location>
</feature>
<evidence type="ECO:0000256" key="5">
    <source>
        <dbReference type="ARBA" id="ARBA00022989"/>
    </source>
</evidence>
<keyword evidence="4 7" id="KW-0812">Transmembrane</keyword>
<feature type="transmembrane region" description="Helical" evidence="7">
    <location>
        <begin position="117"/>
        <end position="135"/>
    </location>
</feature>
<comment type="similarity">
    <text evidence="2">Belongs to the chromate ion transporter (CHR) (TC 2.A.51) family.</text>
</comment>
<evidence type="ECO:0000256" key="6">
    <source>
        <dbReference type="ARBA" id="ARBA00023136"/>
    </source>
</evidence>
<evidence type="ECO:0000256" key="4">
    <source>
        <dbReference type="ARBA" id="ARBA00022692"/>
    </source>
</evidence>
<feature type="transmembrane region" description="Helical" evidence="7">
    <location>
        <begin position="147"/>
        <end position="166"/>
    </location>
</feature>
<gene>
    <name evidence="8" type="ORF">FG904_00230</name>
</gene>
<protein>
    <submittedName>
        <fullName evidence="8">Chromate transporter</fullName>
    </submittedName>
</protein>
<evidence type="ECO:0000313" key="9">
    <source>
        <dbReference type="Proteomes" id="UP000305457"/>
    </source>
</evidence>
<evidence type="ECO:0000256" key="7">
    <source>
        <dbReference type="SAM" id="Phobius"/>
    </source>
</evidence>
<dbReference type="PANTHER" id="PTHR43663">
    <property type="entry name" value="CHROMATE TRANSPORT PROTEIN-RELATED"/>
    <property type="match status" value="1"/>
</dbReference>
<dbReference type="Proteomes" id="UP000305457">
    <property type="component" value="Chromosome"/>
</dbReference>
<organism evidence="8 9">
    <name type="scientific">Mycoplasma nasistruthionis</name>
    <dbReference type="NCBI Taxonomy" id="353852"/>
    <lineage>
        <taxon>Bacteria</taxon>
        <taxon>Bacillati</taxon>
        <taxon>Mycoplasmatota</taxon>
        <taxon>Mollicutes</taxon>
        <taxon>Mycoplasmataceae</taxon>
        <taxon>Mycoplasma</taxon>
    </lineage>
</organism>
<evidence type="ECO:0000256" key="1">
    <source>
        <dbReference type="ARBA" id="ARBA00004651"/>
    </source>
</evidence>
<dbReference type="OrthoDB" id="9788907at2"/>
<dbReference type="GO" id="GO:0015109">
    <property type="term" value="F:chromate transmembrane transporter activity"/>
    <property type="evidence" value="ECO:0007669"/>
    <property type="project" value="InterPro"/>
</dbReference>
<accession>A0A5B7XUP9</accession>
<keyword evidence="5 7" id="KW-1133">Transmembrane helix</keyword>
<dbReference type="InterPro" id="IPR003370">
    <property type="entry name" value="Chromate_transpt"/>
</dbReference>
<feature type="transmembrane region" description="Helical" evidence="7">
    <location>
        <begin position="12"/>
        <end position="37"/>
    </location>
</feature>
<feature type="transmembrane region" description="Helical" evidence="7">
    <location>
        <begin position="172"/>
        <end position="189"/>
    </location>
</feature>
<evidence type="ECO:0000256" key="2">
    <source>
        <dbReference type="ARBA" id="ARBA00005262"/>
    </source>
</evidence>
<keyword evidence="3" id="KW-1003">Cell membrane</keyword>
<dbReference type="AlphaFoldDB" id="A0A5B7XUP9"/>
<dbReference type="GO" id="GO:0005886">
    <property type="term" value="C:plasma membrane"/>
    <property type="evidence" value="ECO:0007669"/>
    <property type="project" value="UniProtKB-SubCell"/>
</dbReference>
<dbReference type="KEGG" id="mnh:FG904_00230"/>
<reference evidence="8 9" key="1">
    <citation type="submission" date="2019-06" db="EMBL/GenBank/DDBJ databases">
        <title>Mycoplasma sp. 2F1A isolated from ostrich.</title>
        <authorList>
            <person name="Spergser J."/>
        </authorList>
    </citation>
    <scope>NUCLEOTIDE SEQUENCE [LARGE SCALE GENOMIC DNA]</scope>
    <source>
        <strain evidence="8 9">2F1A</strain>
    </source>
</reference>
<feature type="transmembrane region" description="Helical" evidence="7">
    <location>
        <begin position="83"/>
        <end position="105"/>
    </location>
</feature>
<dbReference type="Pfam" id="PF02417">
    <property type="entry name" value="Chromate_transp"/>
    <property type="match status" value="1"/>
</dbReference>
<dbReference type="EMBL" id="CP040825">
    <property type="protein sequence ID" value="QCZ36457.1"/>
    <property type="molecule type" value="Genomic_DNA"/>
</dbReference>
<name>A0A5B7XUP9_9MOLU</name>
<comment type="subcellular location">
    <subcellularLocation>
        <location evidence="1">Cell membrane</location>
        <topology evidence="1">Multi-pass membrane protein</topology>
    </subcellularLocation>
</comment>
<evidence type="ECO:0000313" key="8">
    <source>
        <dbReference type="EMBL" id="QCZ36457.1"/>
    </source>
</evidence>
<dbReference type="InterPro" id="IPR052518">
    <property type="entry name" value="CHR_Transporter"/>
</dbReference>
<keyword evidence="6 7" id="KW-0472">Membrane</keyword>
<dbReference type="RefSeq" id="WP_139591940.1">
    <property type="nucleotide sequence ID" value="NZ_CP040825.1"/>
</dbReference>
<sequence length="213" mass="24073">METKNKPKVSIWTLVLFILKVSFIGFGGGNALMPVIYKEAVVNKKWFSDDEFDDIVIVTNMLPGASVIQTISYICIHLKGKLLGTVITLLAILPHVLFAFVLLVVLTKFVPKEYLKIISTGVLVSIIAFLIEFGIRYIKQSHKGLKTPLWIIIFTFTFAFCTFVPSPANLPVIAIVSVIGIYSLLYIFINHKYKNKTKPKWFNIKKESSKETK</sequence>
<proteinExistence type="inferred from homology"/>
<evidence type="ECO:0000256" key="3">
    <source>
        <dbReference type="ARBA" id="ARBA00022475"/>
    </source>
</evidence>